<proteinExistence type="predicted"/>
<dbReference type="Pfam" id="PF07687">
    <property type="entry name" value="M20_dimer"/>
    <property type="match status" value="1"/>
</dbReference>
<dbReference type="HOGENOM" id="CLU_021802_7_0_9"/>
<feature type="active site" description="Proton acceptor" evidence="3">
    <location>
        <position position="149"/>
    </location>
</feature>
<dbReference type="InterPro" id="IPR036264">
    <property type="entry name" value="Bact_exopeptidase_dim_dom"/>
</dbReference>
<keyword evidence="2 5" id="KW-0378">Hydrolase</keyword>
<reference evidence="5 6" key="1">
    <citation type="submission" date="2013-02" db="EMBL/GenBank/DDBJ databases">
        <title>Genome sequence of Clostridium saccharoperbutylacetonicum N1-4(HMT).</title>
        <authorList>
            <person name="Poehlein A."/>
            <person name="Daniel R."/>
        </authorList>
    </citation>
    <scope>NUCLEOTIDE SEQUENCE [LARGE SCALE GENOMIC DNA]</scope>
    <source>
        <strain evidence="6">N1-4(HMT)</strain>
    </source>
</reference>
<keyword evidence="6" id="KW-1185">Reference proteome</keyword>
<organism evidence="5 6">
    <name type="scientific">Clostridium saccharoperbutylacetonicum N1-4(HMT)</name>
    <dbReference type="NCBI Taxonomy" id="931276"/>
    <lineage>
        <taxon>Bacteria</taxon>
        <taxon>Bacillati</taxon>
        <taxon>Bacillota</taxon>
        <taxon>Clostridia</taxon>
        <taxon>Eubacteriales</taxon>
        <taxon>Clostridiaceae</taxon>
        <taxon>Clostridium</taxon>
    </lineage>
</organism>
<evidence type="ECO:0000259" key="4">
    <source>
        <dbReference type="Pfam" id="PF07687"/>
    </source>
</evidence>
<dbReference type="RefSeq" id="WP_015391498.1">
    <property type="nucleotide sequence ID" value="NC_020291.1"/>
</dbReference>
<feature type="active site" evidence="3">
    <location>
        <position position="89"/>
    </location>
</feature>
<gene>
    <name evidence="5" type="primary">dapE</name>
    <name evidence="5" type="ORF">Cspa_c14060</name>
</gene>
<dbReference type="AlphaFoldDB" id="M1MK30"/>
<dbReference type="Proteomes" id="UP000011728">
    <property type="component" value="Chromosome"/>
</dbReference>
<dbReference type="PANTHER" id="PTHR43808:SF9">
    <property type="entry name" value="BLL0789 PROTEIN"/>
    <property type="match status" value="1"/>
</dbReference>
<dbReference type="Pfam" id="PF01546">
    <property type="entry name" value="Peptidase_M20"/>
    <property type="match status" value="1"/>
</dbReference>
<dbReference type="SUPFAM" id="SSF53187">
    <property type="entry name" value="Zn-dependent exopeptidases"/>
    <property type="match status" value="1"/>
</dbReference>
<dbReference type="GO" id="GO:0009014">
    <property type="term" value="F:succinyl-diaminopimelate desuccinylase activity"/>
    <property type="evidence" value="ECO:0007669"/>
    <property type="project" value="UniProtKB-EC"/>
</dbReference>
<dbReference type="KEGG" id="csr:Cspa_c14060"/>
<name>M1MK30_9CLOT</name>
<evidence type="ECO:0000256" key="2">
    <source>
        <dbReference type="ARBA" id="ARBA00022801"/>
    </source>
</evidence>
<evidence type="ECO:0000313" key="5">
    <source>
        <dbReference type="EMBL" id="AGF55176.1"/>
    </source>
</evidence>
<evidence type="ECO:0000256" key="3">
    <source>
        <dbReference type="PIRSR" id="PIRSR037238-1"/>
    </source>
</evidence>
<dbReference type="EMBL" id="CP004121">
    <property type="protein sequence ID" value="AGF55176.1"/>
    <property type="molecule type" value="Genomic_DNA"/>
</dbReference>
<dbReference type="OrthoDB" id="9783294at2"/>
<sequence>MSELQKAFSYIDAKSEEMKKLWIDISKIESPSEYKPGIDKVSELLADICKRSGLATKIITFENSGNSLVAETEHFTEKNNGVVLMGHMDTVHKLGTFKEPIVTEKDGFLYGPGVFDCKGGLIIAILVVNALNASGYNKRPIKLFFTGDEEIGHRFSDNGEVIINELKGAAAVFNCESGPIDGRLAVGRKSSYVFEINIKGIAAHSGNDPDKGRSAILEASHKIIELEKLTDIDGTGTTVNCGVISGGTVSNAIPGNCKIGVNIRFKSESQIATTINAVKKIVEKSYVQGTHSTISSYNQPEAPMTPNDKNMKLFNHYAEVSASLGYERNEPYFAGGGSDAVFAYRLGIPVLCQTGVRGENHHTLREKAEIISLVQRAKILTKSIIELSEEFS</sequence>
<protein>
    <submittedName>
        <fullName evidence="5">Succinyl-diaminopimelate desuccinylase DapE</fullName>
        <ecNumber evidence="5">3.5.1.18</ecNumber>
    </submittedName>
</protein>
<dbReference type="InterPro" id="IPR002933">
    <property type="entry name" value="Peptidase_M20"/>
</dbReference>
<dbReference type="InterPro" id="IPR050072">
    <property type="entry name" value="Peptidase_M20A"/>
</dbReference>
<dbReference type="PATRIC" id="fig|931276.5.peg.1363"/>
<dbReference type="Gene3D" id="3.30.70.360">
    <property type="match status" value="1"/>
</dbReference>
<feature type="domain" description="Peptidase M20 dimerisation" evidence="4">
    <location>
        <begin position="186"/>
        <end position="289"/>
    </location>
</feature>
<dbReference type="eggNOG" id="COG0624">
    <property type="taxonomic scope" value="Bacteria"/>
</dbReference>
<dbReference type="PANTHER" id="PTHR43808">
    <property type="entry name" value="ACETYLORNITHINE DEACETYLASE"/>
    <property type="match status" value="1"/>
</dbReference>
<evidence type="ECO:0000313" key="6">
    <source>
        <dbReference type="Proteomes" id="UP000011728"/>
    </source>
</evidence>
<dbReference type="InterPro" id="IPR011650">
    <property type="entry name" value="Peptidase_M20_dimer"/>
</dbReference>
<dbReference type="InterPro" id="IPR017150">
    <property type="entry name" value="Pept_M20_glutamate_carboxypep"/>
</dbReference>
<keyword evidence="1" id="KW-0479">Metal-binding</keyword>
<accession>M1MK30</accession>
<dbReference type="SUPFAM" id="SSF55031">
    <property type="entry name" value="Bacterial exopeptidase dimerisation domain"/>
    <property type="match status" value="1"/>
</dbReference>
<evidence type="ECO:0000256" key="1">
    <source>
        <dbReference type="ARBA" id="ARBA00022723"/>
    </source>
</evidence>
<dbReference type="GO" id="GO:0046872">
    <property type="term" value="F:metal ion binding"/>
    <property type="evidence" value="ECO:0007669"/>
    <property type="project" value="UniProtKB-KW"/>
</dbReference>
<dbReference type="EC" id="3.5.1.18" evidence="5"/>
<dbReference type="PIRSF" id="PIRSF037238">
    <property type="entry name" value="Carboxypeptidase_G2"/>
    <property type="match status" value="1"/>
</dbReference>
<dbReference type="Gene3D" id="3.40.630.10">
    <property type="entry name" value="Zn peptidases"/>
    <property type="match status" value="1"/>
</dbReference>